<sequence>MDAVTAAKTRIDKALALLERKVLELKARPASAPPVADDDLFAPRPSNAGDLVRIAELEAAGREAAEALGRAAEAVRDVLAEQEAR</sequence>
<protein>
    <recommendedName>
        <fullName evidence="3">DUF4164 family protein</fullName>
    </recommendedName>
</protein>
<accession>A0ABV2RGB0</accession>
<dbReference type="Proteomes" id="UP001549313">
    <property type="component" value="Unassembled WGS sequence"/>
</dbReference>
<name>A0ABV2RGB0_9CAUL</name>
<proteinExistence type="predicted"/>
<dbReference type="EMBL" id="JBEPTF010000004">
    <property type="protein sequence ID" value="MET4684957.1"/>
    <property type="molecule type" value="Genomic_DNA"/>
</dbReference>
<keyword evidence="2" id="KW-1185">Reference proteome</keyword>
<organism evidence="1 2">
    <name type="scientific">Brevundimonas faecalis</name>
    <dbReference type="NCBI Taxonomy" id="947378"/>
    <lineage>
        <taxon>Bacteria</taxon>
        <taxon>Pseudomonadati</taxon>
        <taxon>Pseudomonadota</taxon>
        <taxon>Alphaproteobacteria</taxon>
        <taxon>Caulobacterales</taxon>
        <taxon>Caulobacteraceae</taxon>
        <taxon>Brevundimonas</taxon>
    </lineage>
</organism>
<dbReference type="RefSeq" id="WP_354089921.1">
    <property type="nucleotide sequence ID" value="NZ_JBEPTF010000004.1"/>
</dbReference>
<evidence type="ECO:0000313" key="2">
    <source>
        <dbReference type="Proteomes" id="UP001549313"/>
    </source>
</evidence>
<gene>
    <name evidence="1" type="ORF">ABIE19_002906</name>
</gene>
<comment type="caution">
    <text evidence="1">The sequence shown here is derived from an EMBL/GenBank/DDBJ whole genome shotgun (WGS) entry which is preliminary data.</text>
</comment>
<evidence type="ECO:0008006" key="3">
    <source>
        <dbReference type="Google" id="ProtNLM"/>
    </source>
</evidence>
<reference evidence="1 2" key="1">
    <citation type="submission" date="2024-06" db="EMBL/GenBank/DDBJ databases">
        <title>Sorghum-associated microbial communities from plants grown in Nebraska, USA.</title>
        <authorList>
            <person name="Schachtman D."/>
        </authorList>
    </citation>
    <scope>NUCLEOTIDE SEQUENCE [LARGE SCALE GENOMIC DNA]</scope>
    <source>
        <strain evidence="1 2">2814</strain>
    </source>
</reference>
<evidence type="ECO:0000313" key="1">
    <source>
        <dbReference type="EMBL" id="MET4684957.1"/>
    </source>
</evidence>